<proteinExistence type="predicted"/>
<dbReference type="RefSeq" id="WP_087159109.1">
    <property type="nucleotide sequence ID" value="NZ_NFKM01000023.1"/>
</dbReference>
<keyword evidence="3" id="KW-1185">Reference proteome</keyword>
<evidence type="ECO:0000256" key="1">
    <source>
        <dbReference type="ARBA" id="ARBA00023121"/>
    </source>
</evidence>
<organism evidence="2 3">
    <name type="scientific">Faecalitalea cylindroides</name>
    <dbReference type="NCBI Taxonomy" id="39483"/>
    <lineage>
        <taxon>Bacteria</taxon>
        <taxon>Bacillati</taxon>
        <taxon>Bacillota</taxon>
        <taxon>Erysipelotrichia</taxon>
        <taxon>Erysipelotrichales</taxon>
        <taxon>Erysipelotrichaceae</taxon>
        <taxon>Faecalitalea</taxon>
    </lineage>
</organism>
<dbReference type="InterPro" id="IPR050270">
    <property type="entry name" value="DegV_domain_contain"/>
</dbReference>
<dbReference type="GO" id="GO:0008289">
    <property type="term" value="F:lipid binding"/>
    <property type="evidence" value="ECO:0007669"/>
    <property type="project" value="UniProtKB-KW"/>
</dbReference>
<accession>A0A1Y4LM76</accession>
<dbReference type="AlphaFoldDB" id="A0A1Y4LM76"/>
<evidence type="ECO:0000313" key="3">
    <source>
        <dbReference type="Proteomes" id="UP000195447"/>
    </source>
</evidence>
<protein>
    <recommendedName>
        <fullName evidence="4">Fatty acid-binding protein DegV</fullName>
    </recommendedName>
</protein>
<keyword evidence="1" id="KW-0446">Lipid-binding</keyword>
<sequence length="289" mass="32149">MYRNEDKTMVQILSDSSTLYSKSQAMNIGLEITPLVVIIGKDNYREFETIDSDTLLCKIENGAIPTSSQPPIGEKMDLYNQYGKDQDVIDITMAAGLSGTYDSALMAKESCNYPDNISVFNSKTLCGPHRVLVNEALKMAKDGKTKEEILYMLEESAKTDVSFLIPFDFDFLQRGGRVSKTAAGLGGLLKLVVCMKKSDDGRCLEKHSVNRTLKKVVLSIFEEFDNRNVDDSYHFSISHADNEEIAIKIKKGLIEKYPNATIELFDLSPVFITQGGPKCCAIQAIKIVK</sequence>
<dbReference type="NCBIfam" id="TIGR00762">
    <property type="entry name" value="DegV"/>
    <property type="match status" value="1"/>
</dbReference>
<reference evidence="3" key="1">
    <citation type="submission" date="2017-04" db="EMBL/GenBank/DDBJ databases">
        <title>Function of individual gut microbiota members based on whole genome sequencing of pure cultures obtained from chicken caecum.</title>
        <authorList>
            <person name="Medvecky M."/>
            <person name="Cejkova D."/>
            <person name="Polansky O."/>
            <person name="Karasova D."/>
            <person name="Kubasova T."/>
            <person name="Cizek A."/>
            <person name="Rychlik I."/>
        </authorList>
    </citation>
    <scope>NUCLEOTIDE SEQUENCE [LARGE SCALE GENOMIC DNA]</scope>
    <source>
        <strain evidence="3">An178</strain>
    </source>
</reference>
<dbReference type="Proteomes" id="UP000195447">
    <property type="component" value="Unassembled WGS sequence"/>
</dbReference>
<evidence type="ECO:0008006" key="4">
    <source>
        <dbReference type="Google" id="ProtNLM"/>
    </source>
</evidence>
<dbReference type="PANTHER" id="PTHR33434">
    <property type="entry name" value="DEGV DOMAIN-CONTAINING PROTEIN DR_1986-RELATED"/>
    <property type="match status" value="1"/>
</dbReference>
<dbReference type="SUPFAM" id="SSF82549">
    <property type="entry name" value="DAK1/DegV-like"/>
    <property type="match status" value="1"/>
</dbReference>
<dbReference type="Gene3D" id="3.40.50.10170">
    <property type="match status" value="1"/>
</dbReference>
<dbReference type="PROSITE" id="PS51482">
    <property type="entry name" value="DEGV"/>
    <property type="match status" value="1"/>
</dbReference>
<dbReference type="InterPro" id="IPR043168">
    <property type="entry name" value="DegV_C"/>
</dbReference>
<dbReference type="Pfam" id="PF02645">
    <property type="entry name" value="DegV"/>
    <property type="match status" value="1"/>
</dbReference>
<comment type="caution">
    <text evidence="2">The sequence shown here is derived from an EMBL/GenBank/DDBJ whole genome shotgun (WGS) entry which is preliminary data.</text>
</comment>
<gene>
    <name evidence="2" type="ORF">B5F14_09290</name>
</gene>
<dbReference type="PANTHER" id="PTHR33434:SF2">
    <property type="entry name" value="FATTY ACID-BINDING PROTEIN TM_1468"/>
    <property type="match status" value="1"/>
</dbReference>
<evidence type="ECO:0000313" key="2">
    <source>
        <dbReference type="EMBL" id="OUP56970.1"/>
    </source>
</evidence>
<dbReference type="Gene3D" id="3.30.1180.10">
    <property type="match status" value="1"/>
</dbReference>
<dbReference type="InterPro" id="IPR003797">
    <property type="entry name" value="DegV"/>
</dbReference>
<dbReference type="EMBL" id="NFKM01000023">
    <property type="protein sequence ID" value="OUP56970.1"/>
    <property type="molecule type" value="Genomic_DNA"/>
</dbReference>
<name>A0A1Y4LM76_9FIRM</name>